<keyword evidence="3" id="KW-1185">Reference proteome</keyword>
<evidence type="ECO:0000259" key="1">
    <source>
        <dbReference type="Pfam" id="PF18746"/>
    </source>
</evidence>
<dbReference type="Pfam" id="PF18746">
    <property type="entry name" value="aGPT-Pplase3"/>
    <property type="match status" value="1"/>
</dbReference>
<organism evidence="2 3">
    <name type="scientific">Afipia broomeae ATCC 49717</name>
    <dbReference type="NCBI Taxonomy" id="883078"/>
    <lineage>
        <taxon>Bacteria</taxon>
        <taxon>Pseudomonadati</taxon>
        <taxon>Pseudomonadota</taxon>
        <taxon>Alphaproteobacteria</taxon>
        <taxon>Hyphomicrobiales</taxon>
        <taxon>Nitrobacteraceae</taxon>
        <taxon>Afipia</taxon>
    </lineage>
</organism>
<dbReference type="eggNOG" id="ENOG5030XDG">
    <property type="taxonomic scope" value="Bacteria"/>
</dbReference>
<dbReference type="EMBL" id="AGWX01000002">
    <property type="protein sequence ID" value="EKS39844.1"/>
    <property type="molecule type" value="Genomic_DNA"/>
</dbReference>
<comment type="caution">
    <text evidence="2">The sequence shown here is derived from an EMBL/GenBank/DDBJ whole genome shotgun (WGS) entry which is preliminary data.</text>
</comment>
<proteinExistence type="predicted"/>
<sequence length="304" mass="34408">MWPSRQKQIQRIETALWEFSNNEIPLLGIPDRQRTHTLALQMVASIRRLDYTQAQLKRPIDPRRADPNDPLFDPERAAIFHHKMGNIDEAVWLIFLATHFGKHGRHKWKRLIDVYSGLGKKTWTWVAVSADPPAFRAWLSKNESKIGGAFSNHRKYESLKTASNKGTASVIESYISWIGPSHRARFSQLVQAGGNNPHQIFDKFYNDMHIARFGRLGKFDFLAMLGRLDLAPIEPGSAYLDGATGPRKGVRLLIANDPDAAIDVPSMQDLLDKLDAALNVGMQVMEDALCNWQKSPSKFVHFLG</sequence>
<evidence type="ECO:0000313" key="2">
    <source>
        <dbReference type="EMBL" id="EKS39844.1"/>
    </source>
</evidence>
<dbReference type="RefSeq" id="WP_006020525.1">
    <property type="nucleotide sequence ID" value="NZ_KB375282.1"/>
</dbReference>
<gene>
    <name evidence="2" type="ORF">HMPREF9695_01805</name>
</gene>
<reference evidence="2 3" key="1">
    <citation type="submission" date="2012-04" db="EMBL/GenBank/DDBJ databases">
        <title>The Genome Sequence of Afipia broomeae ATCC 49717.</title>
        <authorList>
            <consortium name="The Broad Institute Genome Sequencing Platform"/>
            <person name="Earl A."/>
            <person name="Ward D."/>
            <person name="Feldgarden M."/>
            <person name="Gevers D."/>
            <person name="Huys G."/>
            <person name="Walker B."/>
            <person name="Young S.K."/>
            <person name="Zeng Q."/>
            <person name="Gargeya S."/>
            <person name="Fitzgerald M."/>
            <person name="Haas B."/>
            <person name="Abouelleil A."/>
            <person name="Alvarado L."/>
            <person name="Arachchi H.M."/>
            <person name="Berlin A."/>
            <person name="Chapman S.B."/>
            <person name="Goldberg J."/>
            <person name="Griggs A."/>
            <person name="Gujja S."/>
            <person name="Hansen M."/>
            <person name="Howarth C."/>
            <person name="Imamovic A."/>
            <person name="Larimer J."/>
            <person name="McCowen C."/>
            <person name="Montmayeur A."/>
            <person name="Murphy C."/>
            <person name="Neiman D."/>
            <person name="Pearson M."/>
            <person name="Priest M."/>
            <person name="Roberts A."/>
            <person name="Saif S."/>
            <person name="Shea T."/>
            <person name="Sisk P."/>
            <person name="Sykes S."/>
            <person name="Wortman J."/>
            <person name="Nusbaum C."/>
            <person name="Birren B."/>
        </authorList>
    </citation>
    <scope>NUCLEOTIDE SEQUENCE [LARGE SCALE GENOMIC DNA]</scope>
    <source>
        <strain evidence="2 3">ATCC 49717</strain>
    </source>
</reference>
<dbReference type="AlphaFoldDB" id="K8PGG5"/>
<accession>K8PGG5</accession>
<dbReference type="InterPro" id="IPR041271">
    <property type="entry name" value="AGPT-Pplase3"/>
</dbReference>
<dbReference type="HOGENOM" id="CLU_896802_0_0_5"/>
<dbReference type="Proteomes" id="UP000001096">
    <property type="component" value="Unassembled WGS sequence"/>
</dbReference>
<protein>
    <recommendedName>
        <fullName evidence="1">Alpha-glutamyl/putrescinyl thymine pyrophosphorylase clade 3 domain-containing protein</fullName>
    </recommendedName>
</protein>
<evidence type="ECO:0000313" key="3">
    <source>
        <dbReference type="Proteomes" id="UP000001096"/>
    </source>
</evidence>
<feature type="domain" description="Alpha-glutamyl/putrescinyl thymine pyrophosphorylase clade 3" evidence="1">
    <location>
        <begin position="35"/>
        <end position="304"/>
    </location>
</feature>
<name>K8PGG5_9BRAD</name>